<name>A0A4R6S6U5_9MICO</name>
<feature type="transmembrane region" description="Helical" evidence="7">
    <location>
        <begin position="106"/>
        <end position="127"/>
    </location>
</feature>
<comment type="caution">
    <text evidence="9">The sequence shown here is derived from an EMBL/GenBank/DDBJ whole genome shotgun (WGS) entry which is preliminary data.</text>
</comment>
<dbReference type="PROSITE" id="PS50928">
    <property type="entry name" value="ABC_TM1"/>
    <property type="match status" value="1"/>
</dbReference>
<evidence type="ECO:0000256" key="4">
    <source>
        <dbReference type="ARBA" id="ARBA00022692"/>
    </source>
</evidence>
<dbReference type="OrthoDB" id="5458199at2"/>
<evidence type="ECO:0000256" key="7">
    <source>
        <dbReference type="RuleBase" id="RU363032"/>
    </source>
</evidence>
<evidence type="ECO:0000256" key="6">
    <source>
        <dbReference type="ARBA" id="ARBA00023136"/>
    </source>
</evidence>
<accession>A0A4R6S6U5</accession>
<evidence type="ECO:0000313" key="9">
    <source>
        <dbReference type="EMBL" id="TDP95421.1"/>
    </source>
</evidence>
<evidence type="ECO:0000256" key="2">
    <source>
        <dbReference type="ARBA" id="ARBA00022448"/>
    </source>
</evidence>
<dbReference type="PANTHER" id="PTHR30151">
    <property type="entry name" value="ALKANE SULFONATE ABC TRANSPORTER-RELATED, MEMBRANE SUBUNIT"/>
    <property type="match status" value="1"/>
</dbReference>
<dbReference type="CDD" id="cd06261">
    <property type="entry name" value="TM_PBP2"/>
    <property type="match status" value="1"/>
</dbReference>
<dbReference type="SUPFAM" id="SSF161098">
    <property type="entry name" value="MetI-like"/>
    <property type="match status" value="1"/>
</dbReference>
<reference evidence="9 10" key="1">
    <citation type="submission" date="2019-03" db="EMBL/GenBank/DDBJ databases">
        <title>Genomic analyses of the natural microbiome of Caenorhabditis elegans.</title>
        <authorList>
            <person name="Samuel B."/>
        </authorList>
    </citation>
    <scope>NUCLEOTIDE SEQUENCE [LARGE SCALE GENOMIC DNA]</scope>
    <source>
        <strain evidence="9 10">JUb18</strain>
    </source>
</reference>
<keyword evidence="2 7" id="KW-0813">Transport</keyword>
<dbReference type="GO" id="GO:0005886">
    <property type="term" value="C:plasma membrane"/>
    <property type="evidence" value="ECO:0007669"/>
    <property type="project" value="UniProtKB-SubCell"/>
</dbReference>
<evidence type="ECO:0000259" key="8">
    <source>
        <dbReference type="PROSITE" id="PS50928"/>
    </source>
</evidence>
<dbReference type="InterPro" id="IPR035906">
    <property type="entry name" value="MetI-like_sf"/>
</dbReference>
<dbReference type="InterPro" id="IPR000515">
    <property type="entry name" value="MetI-like"/>
</dbReference>
<evidence type="ECO:0000256" key="3">
    <source>
        <dbReference type="ARBA" id="ARBA00022475"/>
    </source>
</evidence>
<evidence type="ECO:0000313" key="10">
    <source>
        <dbReference type="Proteomes" id="UP000295601"/>
    </source>
</evidence>
<sequence>MTSSTQLGSRSGRRVLVPIAFGVLGIALLLAAWQWGSIQIASESALPGVPVVTQALVALTTQGSFWAEAGTTLSIALFGWIVAAAIGVALGVLVGTSEIVHAATRVVLEFLRPIPAIVILPLAMLVLGPTTEMGVFLVIFGIMLPIAAQTAAGVESVDPVMVNTARSFGLRPGAILWRVILPGASPYIGTAMRVAAPVTLIMAVVAGMLGGAPGLGNSLTVAQIAGRNEDIFAYVIVLGCMGLLVQAAAARAERRMLHWHSSYRKES</sequence>
<keyword evidence="4 7" id="KW-0812">Transmembrane</keyword>
<keyword evidence="5 7" id="KW-1133">Transmembrane helix</keyword>
<feature type="transmembrane region" description="Helical" evidence="7">
    <location>
        <begin position="133"/>
        <end position="154"/>
    </location>
</feature>
<feature type="transmembrane region" description="Helical" evidence="7">
    <location>
        <begin position="231"/>
        <end position="250"/>
    </location>
</feature>
<feature type="transmembrane region" description="Helical" evidence="7">
    <location>
        <begin position="73"/>
        <end position="94"/>
    </location>
</feature>
<keyword evidence="10" id="KW-1185">Reference proteome</keyword>
<evidence type="ECO:0000256" key="1">
    <source>
        <dbReference type="ARBA" id="ARBA00004651"/>
    </source>
</evidence>
<dbReference type="Proteomes" id="UP000295601">
    <property type="component" value="Unassembled WGS sequence"/>
</dbReference>
<keyword evidence="6 7" id="KW-0472">Membrane</keyword>
<feature type="domain" description="ABC transmembrane type-1" evidence="8">
    <location>
        <begin position="69"/>
        <end position="249"/>
    </location>
</feature>
<feature type="transmembrane region" description="Helical" evidence="7">
    <location>
        <begin position="15"/>
        <end position="33"/>
    </location>
</feature>
<dbReference type="PANTHER" id="PTHR30151:SF16">
    <property type="entry name" value="ABC TRANSPORTER PERMEASE PROTEIN"/>
    <property type="match status" value="1"/>
</dbReference>
<gene>
    <name evidence="9" type="ORF">EDF62_0105</name>
</gene>
<comment type="similarity">
    <text evidence="7">Belongs to the binding-protein-dependent transport system permease family.</text>
</comment>
<protein>
    <submittedName>
        <fullName evidence="9">ABC-type nitrate/sulfonate/bicarbonate transport system permease component</fullName>
    </submittedName>
</protein>
<dbReference type="GO" id="GO:0055085">
    <property type="term" value="P:transmembrane transport"/>
    <property type="evidence" value="ECO:0007669"/>
    <property type="project" value="InterPro"/>
</dbReference>
<keyword evidence="3" id="KW-1003">Cell membrane</keyword>
<proteinExistence type="inferred from homology"/>
<organism evidence="9 10">
    <name type="scientific">Leucobacter luti</name>
    <dbReference type="NCBI Taxonomy" id="340320"/>
    <lineage>
        <taxon>Bacteria</taxon>
        <taxon>Bacillati</taxon>
        <taxon>Actinomycetota</taxon>
        <taxon>Actinomycetes</taxon>
        <taxon>Micrococcales</taxon>
        <taxon>Microbacteriaceae</taxon>
        <taxon>Leucobacter</taxon>
    </lineage>
</organism>
<feature type="transmembrane region" description="Helical" evidence="7">
    <location>
        <begin position="194"/>
        <end position="211"/>
    </location>
</feature>
<comment type="subcellular location">
    <subcellularLocation>
        <location evidence="1 7">Cell membrane</location>
        <topology evidence="1 7">Multi-pass membrane protein</topology>
    </subcellularLocation>
</comment>
<dbReference type="Gene3D" id="1.10.3720.10">
    <property type="entry name" value="MetI-like"/>
    <property type="match status" value="1"/>
</dbReference>
<dbReference type="AlphaFoldDB" id="A0A4R6S6U5"/>
<dbReference type="Pfam" id="PF00528">
    <property type="entry name" value="BPD_transp_1"/>
    <property type="match status" value="1"/>
</dbReference>
<evidence type="ECO:0000256" key="5">
    <source>
        <dbReference type="ARBA" id="ARBA00022989"/>
    </source>
</evidence>
<dbReference type="EMBL" id="SNYA01000001">
    <property type="protein sequence ID" value="TDP95421.1"/>
    <property type="molecule type" value="Genomic_DNA"/>
</dbReference>
<dbReference type="RefSeq" id="WP_133615413.1">
    <property type="nucleotide sequence ID" value="NZ_SNYA01000001.1"/>
</dbReference>